<comment type="PTM">
    <text evidence="11">Cleaved by autocatalysis into a large and a small subunit.</text>
</comment>
<evidence type="ECO:0000256" key="8">
    <source>
        <dbReference type="ARBA" id="ARBA00047417"/>
    </source>
</evidence>
<evidence type="ECO:0000256" key="7">
    <source>
        <dbReference type="ARBA" id="ARBA00023315"/>
    </source>
</evidence>
<comment type="catalytic activity">
    <reaction evidence="2 11">
        <text>glutathione + H2O = L-cysteinylglycine + L-glutamate</text>
        <dbReference type="Rhea" id="RHEA:28807"/>
        <dbReference type="ChEBI" id="CHEBI:15377"/>
        <dbReference type="ChEBI" id="CHEBI:29985"/>
        <dbReference type="ChEBI" id="CHEBI:57925"/>
        <dbReference type="ChEBI" id="CHEBI:61694"/>
        <dbReference type="EC" id="3.4.19.13"/>
    </reaction>
</comment>
<reference evidence="12 13" key="1">
    <citation type="journal article" date="2012" name="J. Bacteriol.">
        <title>Genome Sequence of Galbibacter marinum Type Strain ck-I2-15.</title>
        <authorList>
            <person name="Lai Q."/>
            <person name="Li C."/>
            <person name="Shao Z."/>
        </authorList>
    </citation>
    <scope>NUCLEOTIDE SEQUENCE [LARGE SCALE GENOMIC DNA]</scope>
    <source>
        <strain evidence="13">ck-I2-15</strain>
    </source>
</reference>
<feature type="binding site" evidence="10">
    <location>
        <begin position="440"/>
        <end position="441"/>
    </location>
    <ligand>
        <name>L-glutamate</name>
        <dbReference type="ChEBI" id="CHEBI:29985"/>
    </ligand>
</feature>
<keyword evidence="6 11" id="KW-0865">Zymogen</keyword>
<evidence type="ECO:0000256" key="2">
    <source>
        <dbReference type="ARBA" id="ARBA00001089"/>
    </source>
</evidence>
<evidence type="ECO:0000256" key="1">
    <source>
        <dbReference type="ARBA" id="ARBA00001049"/>
    </source>
</evidence>
<dbReference type="OrthoDB" id="9781342at2"/>
<feature type="active site" description="Nucleophile" evidence="9">
    <location>
        <position position="369"/>
    </location>
</feature>
<evidence type="ECO:0000256" key="3">
    <source>
        <dbReference type="ARBA" id="ARBA00009381"/>
    </source>
</evidence>
<proteinExistence type="inferred from homology"/>
<keyword evidence="5 11" id="KW-0378">Hydrolase</keyword>
<dbReference type="PANTHER" id="PTHR43199:SF1">
    <property type="entry name" value="GLUTATHIONE HYDROLASE PROENZYME"/>
    <property type="match status" value="1"/>
</dbReference>
<comment type="subunit">
    <text evidence="11">This enzyme consists of two polypeptide chains, which are synthesized in precursor form from a single polypeptide.</text>
</comment>
<evidence type="ECO:0000256" key="9">
    <source>
        <dbReference type="PIRSR" id="PIRSR600101-1"/>
    </source>
</evidence>
<dbReference type="PANTHER" id="PTHR43199">
    <property type="entry name" value="GLUTATHIONE HYDROLASE"/>
    <property type="match status" value="1"/>
</dbReference>
<evidence type="ECO:0000256" key="11">
    <source>
        <dbReference type="RuleBase" id="RU368036"/>
    </source>
</evidence>
<comment type="catalytic activity">
    <reaction evidence="1 11">
        <text>an S-substituted glutathione + H2O = an S-substituted L-cysteinylglycine + L-glutamate</text>
        <dbReference type="Rhea" id="RHEA:59468"/>
        <dbReference type="ChEBI" id="CHEBI:15377"/>
        <dbReference type="ChEBI" id="CHEBI:29985"/>
        <dbReference type="ChEBI" id="CHEBI:90779"/>
        <dbReference type="ChEBI" id="CHEBI:143103"/>
        <dbReference type="EC" id="3.4.19.13"/>
    </reaction>
</comment>
<organism evidence="12 13">
    <name type="scientific">Galbibacter marinus</name>
    <dbReference type="NCBI Taxonomy" id="555500"/>
    <lineage>
        <taxon>Bacteria</taxon>
        <taxon>Pseudomonadati</taxon>
        <taxon>Bacteroidota</taxon>
        <taxon>Flavobacteriia</taxon>
        <taxon>Flavobacteriales</taxon>
        <taxon>Flavobacteriaceae</taxon>
        <taxon>Galbibacter</taxon>
    </lineage>
</organism>
<dbReference type="Proteomes" id="UP000007364">
    <property type="component" value="Unassembled WGS sequence"/>
</dbReference>
<keyword evidence="11" id="KW-0317">Glutathione biosynthesis</keyword>
<dbReference type="STRING" id="555500.I215_10590"/>
<evidence type="ECO:0000313" key="13">
    <source>
        <dbReference type="Proteomes" id="UP000007364"/>
    </source>
</evidence>
<dbReference type="EC" id="3.4.19.13" evidence="11"/>
<feature type="binding site" evidence="10">
    <location>
        <position position="462"/>
    </location>
    <ligand>
        <name>L-glutamate</name>
        <dbReference type="ChEBI" id="CHEBI:29985"/>
    </ligand>
</feature>
<dbReference type="AlphaFoldDB" id="K2P165"/>
<dbReference type="EMBL" id="AMSG01000015">
    <property type="protein sequence ID" value="EKF54748.1"/>
    <property type="molecule type" value="Genomic_DNA"/>
</dbReference>
<dbReference type="InterPro" id="IPR043137">
    <property type="entry name" value="GGT_ssub_C"/>
</dbReference>
<comment type="pathway">
    <text evidence="11">Sulfur metabolism; glutathione metabolism.</text>
</comment>
<dbReference type="RefSeq" id="WP_008991958.1">
    <property type="nucleotide sequence ID" value="NZ_AMSG01000015.1"/>
</dbReference>
<dbReference type="InterPro" id="IPR051792">
    <property type="entry name" value="GGT_bact"/>
</dbReference>
<evidence type="ECO:0000256" key="4">
    <source>
        <dbReference type="ARBA" id="ARBA00022679"/>
    </source>
</evidence>
<dbReference type="Gene3D" id="1.10.246.130">
    <property type="match status" value="1"/>
</dbReference>
<protein>
    <recommendedName>
        <fullName evidence="11">Glutathione hydrolase proenzyme</fullName>
        <ecNumber evidence="11">2.3.2.2</ecNumber>
        <ecNumber evidence="11">3.4.19.13</ecNumber>
    </recommendedName>
    <component>
        <recommendedName>
            <fullName evidence="11">Glutathione hydrolase large chain</fullName>
        </recommendedName>
    </component>
    <component>
        <recommendedName>
            <fullName evidence="11">Glutathione hydrolase small chain</fullName>
        </recommendedName>
    </component>
</protein>
<dbReference type="InterPro" id="IPR029055">
    <property type="entry name" value="Ntn_hydrolases_N"/>
</dbReference>
<dbReference type="EC" id="2.3.2.2" evidence="11"/>
<feature type="binding site" evidence="10">
    <location>
        <position position="96"/>
    </location>
    <ligand>
        <name>L-glutamate</name>
        <dbReference type="ChEBI" id="CHEBI:29985"/>
    </ligand>
</feature>
<sequence length="560" mass="61060">MKKTLLFTLLLISFFACKTKDVPRGPIADHAMVVSAREEASEIGLEILKKGGNAFDAMIATKFALAVSFPFAGNIGGGGFLVYRLRDGTTGTLDFREKAPLAATKQMYLDSLGEVIAGKSTTGASAVGVPGSVAGMFAAHKKFGTLPFNTLIQPAIDLAKKGVVVTQKQANSLNYYRDKIVEVSGDTILFANQFVAKDTIKYQSLARTLELIRDHGQAGFYQGEIAEKIVDFIKFNGGIISLKDLKQYQAIWRDAVEFKYKDLKIISMGPPSSGGITLAQIMKMVAPYSIGDFSHNGTEHIQLLTEAQRRAYADRAYFLGDPDFVHVPQHQLIDQEYLRKRMKSFSFDTATSSSDVGHGAIEILEHDQTTHFSIVDPMGNAIAVTTTINGAYGSKLYSEELGFFFNNEMDDFSVKPGTPNMFGLTGGQANSIAPEKRMLSSMTPTIVEKDGALSMTLGTPGGSTIITSVAQTMLNVYEFDMGMQQAVDAPRFHHQWLPDEVLMEPNGFDSLTIQTLKNKGYKIKHGQSRIIGKVDGIYVLPDGRLEGGADRRGDDTAVGF</sequence>
<accession>K2P165</accession>
<keyword evidence="7 11" id="KW-0012">Acyltransferase</keyword>
<dbReference type="PRINTS" id="PR01210">
    <property type="entry name" value="GGTRANSPTASE"/>
</dbReference>
<dbReference type="GO" id="GO:0006751">
    <property type="term" value="P:glutathione catabolic process"/>
    <property type="evidence" value="ECO:0007669"/>
    <property type="project" value="UniProtKB-UniRule"/>
</dbReference>
<dbReference type="PROSITE" id="PS51257">
    <property type="entry name" value="PROKAR_LIPOPROTEIN"/>
    <property type="match status" value="1"/>
</dbReference>
<dbReference type="InterPro" id="IPR043138">
    <property type="entry name" value="GGT_lsub"/>
</dbReference>
<dbReference type="NCBIfam" id="TIGR00066">
    <property type="entry name" value="g_glut_trans"/>
    <property type="match status" value="1"/>
</dbReference>
<feature type="binding site" evidence="10">
    <location>
        <position position="411"/>
    </location>
    <ligand>
        <name>L-glutamate</name>
        <dbReference type="ChEBI" id="CHEBI:29985"/>
    </ligand>
</feature>
<name>K2P165_9FLAO</name>
<dbReference type="Gene3D" id="3.60.20.40">
    <property type="match status" value="1"/>
</dbReference>
<comment type="caution">
    <text evidence="12">The sequence shown here is derived from an EMBL/GenBank/DDBJ whole genome shotgun (WGS) entry which is preliminary data.</text>
</comment>
<feature type="binding site" evidence="10">
    <location>
        <begin position="387"/>
        <end position="389"/>
    </location>
    <ligand>
        <name>L-glutamate</name>
        <dbReference type="ChEBI" id="CHEBI:29985"/>
    </ligand>
</feature>
<dbReference type="UniPathway" id="UPA00204"/>
<dbReference type="InterPro" id="IPR000101">
    <property type="entry name" value="GGT_peptidase"/>
</dbReference>
<evidence type="ECO:0000256" key="5">
    <source>
        <dbReference type="ARBA" id="ARBA00022801"/>
    </source>
</evidence>
<evidence type="ECO:0000256" key="10">
    <source>
        <dbReference type="PIRSR" id="PIRSR600101-2"/>
    </source>
</evidence>
<comment type="catalytic activity">
    <reaction evidence="8 11">
        <text>an N-terminal (5-L-glutamyl)-[peptide] + an alpha-amino acid = 5-L-glutamyl amino acid + an N-terminal L-alpha-aminoacyl-[peptide]</text>
        <dbReference type="Rhea" id="RHEA:23904"/>
        <dbReference type="Rhea" id="RHEA-COMP:9780"/>
        <dbReference type="Rhea" id="RHEA-COMP:9795"/>
        <dbReference type="ChEBI" id="CHEBI:77644"/>
        <dbReference type="ChEBI" id="CHEBI:78597"/>
        <dbReference type="ChEBI" id="CHEBI:78599"/>
        <dbReference type="ChEBI" id="CHEBI:78608"/>
        <dbReference type="EC" id="2.3.2.2"/>
    </reaction>
</comment>
<evidence type="ECO:0000256" key="6">
    <source>
        <dbReference type="ARBA" id="ARBA00023145"/>
    </source>
</evidence>
<dbReference type="Pfam" id="PF01019">
    <property type="entry name" value="G_glu_transpept"/>
    <property type="match status" value="1"/>
</dbReference>
<dbReference type="PATRIC" id="fig|555500.3.peg.2184"/>
<evidence type="ECO:0000313" key="12">
    <source>
        <dbReference type="EMBL" id="EKF54748.1"/>
    </source>
</evidence>
<dbReference type="eggNOG" id="COG0405">
    <property type="taxonomic scope" value="Bacteria"/>
</dbReference>
<dbReference type="GO" id="GO:0103068">
    <property type="term" value="F:leukotriene C4 gamma-glutamyl transferase activity"/>
    <property type="evidence" value="ECO:0007669"/>
    <property type="project" value="UniProtKB-EC"/>
</dbReference>
<dbReference type="GO" id="GO:0036374">
    <property type="term" value="F:glutathione hydrolase activity"/>
    <property type="evidence" value="ECO:0007669"/>
    <property type="project" value="UniProtKB-UniRule"/>
</dbReference>
<dbReference type="GO" id="GO:0006750">
    <property type="term" value="P:glutathione biosynthetic process"/>
    <property type="evidence" value="ECO:0007669"/>
    <property type="project" value="UniProtKB-KW"/>
</dbReference>
<comment type="similarity">
    <text evidence="3 11">Belongs to the gamma-glutamyltransferase family.</text>
</comment>
<dbReference type="SUPFAM" id="SSF56235">
    <property type="entry name" value="N-terminal nucleophile aminohydrolases (Ntn hydrolases)"/>
    <property type="match status" value="1"/>
</dbReference>
<keyword evidence="13" id="KW-1185">Reference proteome</keyword>
<gene>
    <name evidence="12" type="ORF">I215_10590</name>
</gene>
<keyword evidence="4 11" id="KW-0808">Transferase</keyword>